<evidence type="ECO:0000256" key="8">
    <source>
        <dbReference type="ARBA" id="ARBA00022824"/>
    </source>
</evidence>
<evidence type="ECO:0000256" key="5">
    <source>
        <dbReference type="ARBA" id="ARBA00022692"/>
    </source>
</evidence>
<evidence type="ECO:0000256" key="2">
    <source>
        <dbReference type="ARBA" id="ARBA00006636"/>
    </source>
</evidence>
<dbReference type="PROSITE" id="PS51635">
    <property type="entry name" value="PNPLA"/>
    <property type="match status" value="1"/>
</dbReference>
<dbReference type="Gene3D" id="2.60.120.10">
    <property type="entry name" value="Jelly Rolls"/>
    <property type="match status" value="3"/>
</dbReference>
<sequence>ITYRRIVFPLIYSLNFLELVLKGLKFTFIKLAEIHLYIFACFLLSELEAQEAPKYRFRKRDKVLFYGRKIMRKVSQSTSSLVGSTSSSRPRLKKKQKMLNIAKKILRFKKEVPTLQMKEPPPSVLEADLTEFDVANSHLPSEVLYMLKNVRVLGHFEKPLFLELCKHMVFLQFQQGEYVFRPGQPDSSIYVVQDGKLELCLTGQDGKDGVVKEVYPGDSVHSLLSILDVITGHQRPYKTVSARAAEVSTVLRLPVDAFLSIFEKYPESLVRVVQIIMVRLQRVTVLALHNYLGLTNELFSHVSEHTSTLNKSLRSDFDMAYERGRISVSPLSLKISCLFSVTQEQRERKVTVDEVPSSVYLYPEEESGMENIFCLFQGRPNATLFEEAQKEILKLMKIEDPALLNGRVTFHHAKAGSVLAKQGDQDVSLHFVLSGCLHVYQKMIDKQEAVCLFVTQPGEMVGQLAVLTGEPLIFTIKAERDCTYLKISKSNFYEIMREQPSVVLSAAHTVAIRMSPFVRQMDFAIDWMAVEAGRALYRQDDQSDCTYIVLNGRLRSVIRKANGKKELVGEYGRGDLIGVVEALTRQPRATTVHAVRDTELVKLPEGTLNNIKRRYPQVVTRLIHLLGQKILGNLQQPRGPFSSTPDVTNPASNLSTVAVLPVCDEVPISAFNLELSHALSAIGPTLLLTSDIIRERLGASALDSIHEYRLSGWLAQQEDINRIVLYQTDSGMTPWTQRCIRQADCILILGLGDQEPALGELEQMLENTAVRALKQLVLLHREDGPGPSRTVEWLNMRSWCSGHLHLKCPRRVFSRRSPSKLREVYEKVFEKTADRHSDFSRLARVLTGNSIALVLGGGGARGCSHVGVIKAMEEAGIPIDIVGGTSIGSFIGALYAEERSAVRVKQRAREWSKAMNSVFKTVLDLTYPITSMFSGSAFNTSISKVFEDKQIEDLWLPYFNVTTDITASAMRVHKDGSLWRYVRASMTLSGYLPPLCDPKDGNLLMDGGYINNLPADIARNMGTKTVIAIDVGSQDETDLCNYGDSLSGWWLLWKRINPWAEKVKVPDMAEIQSRLAYVSCVRQLELVKKSAYCEYIRPPIDRFKTMDFGKFDEIYDVGYQYGKLVFTEWARGDIIENVLKDHRSADYNDSKKTDSCTCPSADFTDLAEIVSRIEPVQSYLGADGQLLKRKKNAPLLIYPITFI</sequence>
<evidence type="ECO:0000256" key="17">
    <source>
        <dbReference type="PROSITE-ProRule" id="PRU01161"/>
    </source>
</evidence>
<dbReference type="Pfam" id="PF01734">
    <property type="entry name" value="Patatin"/>
    <property type="match status" value="1"/>
</dbReference>
<dbReference type="SMART" id="SM00100">
    <property type="entry name" value="cNMP"/>
    <property type="match status" value="3"/>
</dbReference>
<dbReference type="Pfam" id="PF24179">
    <property type="entry name" value="NTE_Ploop"/>
    <property type="match status" value="1"/>
</dbReference>
<comment type="similarity">
    <text evidence="2">Belongs to the NTE family.</text>
</comment>
<dbReference type="Pfam" id="PF00027">
    <property type="entry name" value="cNMP_binding"/>
    <property type="match status" value="3"/>
</dbReference>
<feature type="active site" description="Nucleophile" evidence="17">
    <location>
        <position position="886"/>
    </location>
</feature>
<evidence type="ECO:0000256" key="1">
    <source>
        <dbReference type="ARBA" id="ARBA00004643"/>
    </source>
</evidence>
<dbReference type="InterPro" id="IPR050301">
    <property type="entry name" value="NTE"/>
</dbReference>
<keyword evidence="10" id="KW-1133">Transmembrane helix</keyword>
<keyword evidence="6" id="KW-0677">Repeat</keyword>
<gene>
    <name evidence="20" type="primary">pnpla6</name>
</gene>
<comment type="catalytic activity">
    <reaction evidence="16">
        <text>1-hexadecanoyl-sn-glycero-3-phosphocholine + H2O = sn-glycerol 3-phosphocholine + hexadecanoate + H(+)</text>
        <dbReference type="Rhea" id="RHEA:40435"/>
        <dbReference type="ChEBI" id="CHEBI:7896"/>
        <dbReference type="ChEBI" id="CHEBI:15377"/>
        <dbReference type="ChEBI" id="CHEBI:15378"/>
        <dbReference type="ChEBI" id="CHEBI:16870"/>
        <dbReference type="ChEBI" id="CHEBI:72998"/>
    </reaction>
    <physiologicalReaction direction="left-to-right" evidence="16">
        <dbReference type="Rhea" id="RHEA:40436"/>
    </physiologicalReaction>
</comment>
<dbReference type="PROSITE" id="PS01237">
    <property type="entry name" value="UPF0028"/>
    <property type="match status" value="1"/>
</dbReference>
<dbReference type="FunFam" id="3.40.1090.10:FF:000001">
    <property type="entry name" value="neuropathy target esterase isoform X2"/>
    <property type="match status" value="1"/>
</dbReference>
<evidence type="ECO:0000256" key="12">
    <source>
        <dbReference type="ARBA" id="ARBA00023136"/>
    </source>
</evidence>
<dbReference type="GO" id="GO:0046470">
    <property type="term" value="P:phosphatidylcholine metabolic process"/>
    <property type="evidence" value="ECO:0007669"/>
    <property type="project" value="InterPro"/>
</dbReference>
<dbReference type="InterPro" id="IPR001423">
    <property type="entry name" value="LysoPLipase_patatin_CS"/>
</dbReference>
<dbReference type="GO" id="GO:0004622">
    <property type="term" value="F:phosphatidylcholine lysophospholipase activity"/>
    <property type="evidence" value="ECO:0007669"/>
    <property type="project" value="UniProtKB-EC"/>
</dbReference>
<dbReference type="InterPro" id="IPR000595">
    <property type="entry name" value="cNMP-bd_dom"/>
</dbReference>
<dbReference type="FunFam" id="2.60.120.10:FF:000022">
    <property type="entry name" value="Patatin like phospholipase domain containing 7"/>
    <property type="match status" value="1"/>
</dbReference>
<reference evidence="20" key="2">
    <citation type="submission" date="2025-09" db="UniProtKB">
        <authorList>
            <consortium name="Ensembl"/>
        </authorList>
    </citation>
    <scope>IDENTIFICATION</scope>
</reference>
<dbReference type="Proteomes" id="UP000472262">
    <property type="component" value="Unassembled WGS sequence"/>
</dbReference>
<comment type="catalytic activity">
    <reaction evidence="15">
        <text>a 1-acyl-sn-glycero-3-phosphocholine + H2O = sn-glycerol 3-phosphocholine + a fatty acid + H(+)</text>
        <dbReference type="Rhea" id="RHEA:15177"/>
        <dbReference type="ChEBI" id="CHEBI:15377"/>
        <dbReference type="ChEBI" id="CHEBI:15378"/>
        <dbReference type="ChEBI" id="CHEBI:16870"/>
        <dbReference type="ChEBI" id="CHEBI:28868"/>
        <dbReference type="ChEBI" id="CHEBI:58168"/>
        <dbReference type="EC" id="3.1.1.5"/>
    </reaction>
    <physiologicalReaction direction="left-to-right" evidence="15">
        <dbReference type="Rhea" id="RHEA:15178"/>
    </physiologicalReaction>
</comment>
<dbReference type="Gene3D" id="3.40.1090.10">
    <property type="entry name" value="Cytosolic phospholipase A2 catalytic domain"/>
    <property type="match status" value="1"/>
</dbReference>
<feature type="active site" description="Proton acceptor" evidence="17">
    <location>
        <position position="1006"/>
    </location>
</feature>
<comment type="catalytic activity">
    <reaction evidence="14">
        <text>1-hexadecanoyl-sn-glycero-3-phosphate + H2O = sn-glycerol 3-phosphate + hexadecanoate + H(+)</text>
        <dbReference type="Rhea" id="RHEA:49092"/>
        <dbReference type="ChEBI" id="CHEBI:7896"/>
        <dbReference type="ChEBI" id="CHEBI:15377"/>
        <dbReference type="ChEBI" id="CHEBI:15378"/>
        <dbReference type="ChEBI" id="CHEBI:57518"/>
        <dbReference type="ChEBI" id="CHEBI:57597"/>
    </reaction>
    <physiologicalReaction direction="left-to-right" evidence="14">
        <dbReference type="Rhea" id="RHEA:49093"/>
    </physiologicalReaction>
</comment>
<evidence type="ECO:0000256" key="16">
    <source>
        <dbReference type="ARBA" id="ARBA00048656"/>
    </source>
</evidence>
<evidence type="ECO:0000256" key="14">
    <source>
        <dbReference type="ARBA" id="ARBA00048133"/>
    </source>
</evidence>
<feature type="short sequence motif" description="DGA/G" evidence="17">
    <location>
        <begin position="1006"/>
        <end position="1008"/>
    </location>
</feature>
<comment type="catalytic activity">
    <reaction evidence="13">
        <text>1-(9Z-octadecenoyl)-sn-glycero-3-phosphocholine + H2O = sn-glycerol 3-phosphocholine + (9Z)-octadecenoate + H(+)</text>
        <dbReference type="Rhea" id="RHEA:40807"/>
        <dbReference type="ChEBI" id="CHEBI:15377"/>
        <dbReference type="ChEBI" id="CHEBI:15378"/>
        <dbReference type="ChEBI" id="CHEBI:16870"/>
        <dbReference type="ChEBI" id="CHEBI:28610"/>
        <dbReference type="ChEBI" id="CHEBI:30823"/>
    </reaction>
    <physiologicalReaction direction="left-to-right" evidence="13">
        <dbReference type="Rhea" id="RHEA:40808"/>
    </physiologicalReaction>
</comment>
<dbReference type="CDD" id="cd00038">
    <property type="entry name" value="CAP_ED"/>
    <property type="match status" value="3"/>
</dbReference>
<feature type="domain" description="Cyclic nucleotide-binding" evidence="18">
    <location>
        <begin position="152"/>
        <end position="279"/>
    </location>
</feature>
<keyword evidence="7 17" id="KW-0378">Hydrolase</keyword>
<evidence type="ECO:0000256" key="15">
    <source>
        <dbReference type="ARBA" id="ARBA00048454"/>
    </source>
</evidence>
<dbReference type="PANTHER" id="PTHR14226">
    <property type="entry name" value="NEUROPATHY TARGET ESTERASE/SWISS CHEESE D.MELANOGASTER"/>
    <property type="match status" value="1"/>
</dbReference>
<comment type="subcellular location">
    <subcellularLocation>
        <location evidence="1">Endoplasmic reticulum membrane</location>
        <topology evidence="1">Single-pass type III membrane protein</topology>
    </subcellularLocation>
</comment>
<dbReference type="InterPro" id="IPR056556">
    <property type="entry name" value="NTE1_P-loop_dom"/>
</dbReference>
<dbReference type="FunFam" id="2.60.120.10:FF:000010">
    <property type="entry name" value="neuropathy target esterase isoform X1"/>
    <property type="match status" value="1"/>
</dbReference>
<keyword evidence="11 17" id="KW-0443">Lipid metabolism</keyword>
<keyword evidence="9 17" id="KW-0442">Lipid degradation</keyword>
<dbReference type="InterPro" id="IPR002641">
    <property type="entry name" value="PNPLA_dom"/>
</dbReference>
<accession>A0A672RV41</accession>
<evidence type="ECO:0000259" key="19">
    <source>
        <dbReference type="PROSITE" id="PS51635"/>
    </source>
</evidence>
<dbReference type="SUPFAM" id="SSF52151">
    <property type="entry name" value="FabD/lysophospholipase-like"/>
    <property type="match status" value="1"/>
</dbReference>
<dbReference type="SUPFAM" id="SSF51206">
    <property type="entry name" value="cAMP-binding domain-like"/>
    <property type="match status" value="3"/>
</dbReference>
<evidence type="ECO:0000256" key="10">
    <source>
        <dbReference type="ARBA" id="ARBA00022989"/>
    </source>
</evidence>
<reference evidence="20" key="1">
    <citation type="submission" date="2025-08" db="UniProtKB">
        <authorList>
            <consortium name="Ensembl"/>
        </authorList>
    </citation>
    <scope>IDENTIFICATION</scope>
</reference>
<dbReference type="InterPro" id="IPR016035">
    <property type="entry name" value="Acyl_Trfase/lysoPLipase"/>
</dbReference>
<dbReference type="PANTHER" id="PTHR14226:SF26">
    <property type="entry name" value="PATATIN-LIKE PHOSPHOLIPASE DOMAIN-CONTAINING PROTEIN 6"/>
    <property type="match status" value="1"/>
</dbReference>
<keyword evidence="21" id="KW-1185">Reference proteome</keyword>
<keyword evidence="12" id="KW-0472">Membrane</keyword>
<evidence type="ECO:0000256" key="11">
    <source>
        <dbReference type="ARBA" id="ARBA00023098"/>
    </source>
</evidence>
<protein>
    <recommendedName>
        <fullName evidence="3">lysophospholipase</fullName>
        <ecNumber evidence="3">3.1.1.5</ecNumber>
    </recommendedName>
</protein>
<feature type="domain" description="PNPLA" evidence="19">
    <location>
        <begin position="853"/>
        <end position="1019"/>
    </location>
</feature>
<dbReference type="InterPro" id="IPR014710">
    <property type="entry name" value="RmlC-like_jellyroll"/>
</dbReference>
<evidence type="ECO:0000259" key="18">
    <source>
        <dbReference type="PROSITE" id="PS50042"/>
    </source>
</evidence>
<feature type="domain" description="Cyclic nucleotide-binding" evidence="18">
    <location>
        <begin position="524"/>
        <end position="629"/>
    </location>
</feature>
<dbReference type="PROSITE" id="PS50042">
    <property type="entry name" value="CNMP_BINDING_3"/>
    <property type="match status" value="3"/>
</dbReference>
<feature type="short sequence motif" description="GXGXXG" evidence="17">
    <location>
        <begin position="857"/>
        <end position="862"/>
    </location>
</feature>
<dbReference type="InterPro" id="IPR018490">
    <property type="entry name" value="cNMP-bd_dom_sf"/>
</dbReference>
<evidence type="ECO:0000256" key="4">
    <source>
        <dbReference type="ARBA" id="ARBA00022553"/>
    </source>
</evidence>
<keyword evidence="5" id="KW-0812">Transmembrane</keyword>
<evidence type="ECO:0000256" key="7">
    <source>
        <dbReference type="ARBA" id="ARBA00022801"/>
    </source>
</evidence>
<evidence type="ECO:0000256" key="3">
    <source>
        <dbReference type="ARBA" id="ARBA00013274"/>
    </source>
</evidence>
<evidence type="ECO:0000256" key="6">
    <source>
        <dbReference type="ARBA" id="ARBA00022737"/>
    </source>
</evidence>
<dbReference type="AlphaFoldDB" id="A0A672RV41"/>
<name>A0A672RV41_SINGR</name>
<organism evidence="20 21">
    <name type="scientific">Sinocyclocheilus grahami</name>
    <name type="common">Dianchi golden-line fish</name>
    <name type="synonym">Barbus grahami</name>
    <dbReference type="NCBI Taxonomy" id="75366"/>
    <lineage>
        <taxon>Eukaryota</taxon>
        <taxon>Metazoa</taxon>
        <taxon>Chordata</taxon>
        <taxon>Craniata</taxon>
        <taxon>Vertebrata</taxon>
        <taxon>Euteleostomi</taxon>
        <taxon>Actinopterygii</taxon>
        <taxon>Neopterygii</taxon>
        <taxon>Teleostei</taxon>
        <taxon>Ostariophysi</taxon>
        <taxon>Cypriniformes</taxon>
        <taxon>Cyprinidae</taxon>
        <taxon>Cyprininae</taxon>
        <taxon>Sinocyclocheilus</taxon>
    </lineage>
</organism>
<evidence type="ECO:0000313" key="21">
    <source>
        <dbReference type="Proteomes" id="UP000472262"/>
    </source>
</evidence>
<proteinExistence type="inferred from homology"/>
<keyword evidence="8" id="KW-0256">Endoplasmic reticulum</keyword>
<dbReference type="EC" id="3.1.1.5" evidence="3"/>
<feature type="short sequence motif" description="GXSXG" evidence="17">
    <location>
        <begin position="884"/>
        <end position="888"/>
    </location>
</feature>
<dbReference type="FunFam" id="2.60.120.10:FF:000012">
    <property type="entry name" value="neuropathy target esterase isoform X2"/>
    <property type="match status" value="1"/>
</dbReference>
<evidence type="ECO:0000256" key="13">
    <source>
        <dbReference type="ARBA" id="ARBA00047314"/>
    </source>
</evidence>
<evidence type="ECO:0000313" key="20">
    <source>
        <dbReference type="Ensembl" id="ENSSGRP00000092740.1"/>
    </source>
</evidence>
<feature type="domain" description="Cyclic nucleotide-binding" evidence="18">
    <location>
        <begin position="408"/>
        <end position="496"/>
    </location>
</feature>
<dbReference type="CDD" id="cd07225">
    <property type="entry name" value="Pat_PNPLA6_PNPLA7"/>
    <property type="match status" value="1"/>
</dbReference>
<dbReference type="Ensembl" id="ENSSGRT00000098701.1">
    <property type="protein sequence ID" value="ENSSGRP00000092740.1"/>
    <property type="gene ID" value="ENSSGRG00000044748.1"/>
</dbReference>
<dbReference type="GO" id="GO:0016042">
    <property type="term" value="P:lipid catabolic process"/>
    <property type="evidence" value="ECO:0007669"/>
    <property type="project" value="UniProtKB-UniRule"/>
</dbReference>
<evidence type="ECO:0000256" key="9">
    <source>
        <dbReference type="ARBA" id="ARBA00022963"/>
    </source>
</evidence>
<dbReference type="GO" id="GO:0005789">
    <property type="term" value="C:endoplasmic reticulum membrane"/>
    <property type="evidence" value="ECO:0007669"/>
    <property type="project" value="UniProtKB-SubCell"/>
</dbReference>
<keyword evidence="4" id="KW-0597">Phosphoprotein</keyword>